<keyword evidence="2" id="KW-1185">Reference proteome</keyword>
<organism evidence="1 2">
    <name type="scientific">Polaribacter atrinae</name>
    <dbReference type="NCBI Taxonomy" id="1333662"/>
    <lineage>
        <taxon>Bacteria</taxon>
        <taxon>Pseudomonadati</taxon>
        <taxon>Bacteroidota</taxon>
        <taxon>Flavobacteriia</taxon>
        <taxon>Flavobacteriales</taxon>
        <taxon>Flavobacteriaceae</taxon>
    </lineage>
</organism>
<evidence type="ECO:0000313" key="1">
    <source>
        <dbReference type="EMBL" id="OAD44814.1"/>
    </source>
</evidence>
<dbReference type="AlphaFoldDB" id="A0A176TAF0"/>
<evidence type="ECO:0000313" key="2">
    <source>
        <dbReference type="Proteomes" id="UP000076923"/>
    </source>
</evidence>
<dbReference type="RefSeq" id="WP_068450055.1">
    <property type="nucleotide sequence ID" value="NZ_CANKUV010000013.1"/>
</dbReference>
<gene>
    <name evidence="1" type="ORF">LPB303_10835</name>
</gene>
<protein>
    <submittedName>
        <fullName evidence="1">Uncharacterized protein</fullName>
    </submittedName>
</protein>
<name>A0A176TAF0_9FLAO</name>
<accession>A0A176TAF0</accession>
<sequence length="114" mass="13873">MQVNIEQTENQIIQKRSLKEVNRWMLDLNEISQECNDIELENLERSNLSKEFSTIVENNRRIQNTLLEYRNVLNNPTECIDLECDLFFYKEHKKYRNLYIEHVDNFKSLKNKMS</sequence>
<dbReference type="EMBL" id="LVWE01000038">
    <property type="protein sequence ID" value="OAD44814.1"/>
    <property type="molecule type" value="Genomic_DNA"/>
</dbReference>
<comment type="caution">
    <text evidence="1">The sequence shown here is derived from an EMBL/GenBank/DDBJ whole genome shotgun (WGS) entry which is preliminary data.</text>
</comment>
<proteinExistence type="predicted"/>
<dbReference type="OrthoDB" id="1442351at2"/>
<dbReference type="Proteomes" id="UP000076923">
    <property type="component" value="Unassembled WGS sequence"/>
</dbReference>
<reference evidence="1 2" key="1">
    <citation type="submission" date="2016-02" db="EMBL/GenBank/DDBJ databases">
        <title>Draft genome sequence of Polaribacter atrinae KACC17473.</title>
        <authorList>
            <person name="Shin S.-K."/>
            <person name="Yi H."/>
        </authorList>
    </citation>
    <scope>NUCLEOTIDE SEQUENCE [LARGE SCALE GENOMIC DNA]</scope>
    <source>
        <strain evidence="1 2">KACC 17473</strain>
    </source>
</reference>